<gene>
    <name evidence="3" type="ORF">SAMN05518846_12040</name>
</gene>
<dbReference type="PANTHER" id="PTHR43630">
    <property type="entry name" value="POLY-BETA-1,6-N-ACETYL-D-GLUCOSAMINE SYNTHASE"/>
    <property type="match status" value="1"/>
</dbReference>
<evidence type="ECO:0000259" key="2">
    <source>
        <dbReference type="Pfam" id="PF00535"/>
    </source>
</evidence>
<dbReference type="Gene3D" id="3.40.50.2000">
    <property type="entry name" value="Glycogen Phosphorylase B"/>
    <property type="match status" value="1"/>
</dbReference>
<keyword evidence="4" id="KW-1185">Reference proteome</keyword>
<dbReference type="SUPFAM" id="SSF53448">
    <property type="entry name" value="Nucleotide-diphospho-sugar transferases"/>
    <property type="match status" value="1"/>
</dbReference>
<evidence type="ECO:0000259" key="1">
    <source>
        <dbReference type="Pfam" id="PF00534"/>
    </source>
</evidence>
<dbReference type="InterPro" id="IPR019734">
    <property type="entry name" value="TPR_rpt"/>
</dbReference>
<dbReference type="InterPro" id="IPR001173">
    <property type="entry name" value="Glyco_trans_2-like"/>
</dbReference>
<dbReference type="InterPro" id="IPR029044">
    <property type="entry name" value="Nucleotide-diphossugar_trans"/>
</dbReference>
<dbReference type="STRING" id="1884381.SAMN05518846_12040"/>
<accession>A0A1I4CGA9</accession>
<dbReference type="GO" id="GO:0016757">
    <property type="term" value="F:glycosyltransferase activity"/>
    <property type="evidence" value="ECO:0007669"/>
    <property type="project" value="InterPro"/>
</dbReference>
<dbReference type="Proteomes" id="UP000198915">
    <property type="component" value="Unassembled WGS sequence"/>
</dbReference>
<reference evidence="4" key="1">
    <citation type="submission" date="2016-10" db="EMBL/GenBank/DDBJ databases">
        <authorList>
            <person name="Varghese N."/>
            <person name="Submissions S."/>
        </authorList>
    </citation>
    <scope>NUCLEOTIDE SEQUENCE [LARGE SCALE GENOMIC DNA]</scope>
    <source>
        <strain evidence="4">OK042</strain>
    </source>
</reference>
<dbReference type="Pfam" id="PF00534">
    <property type="entry name" value="Glycos_transf_1"/>
    <property type="match status" value="1"/>
</dbReference>
<dbReference type="EMBL" id="FORT01000020">
    <property type="protein sequence ID" value="SFK79630.1"/>
    <property type="molecule type" value="Genomic_DNA"/>
</dbReference>
<name>A0A1I4CGA9_9BACL</name>
<dbReference type="InterPro" id="IPR001296">
    <property type="entry name" value="Glyco_trans_1"/>
</dbReference>
<feature type="domain" description="Glycosyl transferase family 1" evidence="1">
    <location>
        <begin position="882"/>
        <end position="991"/>
    </location>
</feature>
<dbReference type="InterPro" id="IPR011990">
    <property type="entry name" value="TPR-like_helical_dom_sf"/>
</dbReference>
<keyword evidence="3" id="KW-0808">Transferase</keyword>
<dbReference type="Gene3D" id="1.25.40.10">
    <property type="entry name" value="Tetratricopeptide repeat domain"/>
    <property type="match status" value="1"/>
</dbReference>
<proteinExistence type="predicted"/>
<dbReference type="Pfam" id="PF00535">
    <property type="entry name" value="Glycos_transf_2"/>
    <property type="match status" value="1"/>
</dbReference>
<evidence type="ECO:0000313" key="3">
    <source>
        <dbReference type="EMBL" id="SFK79630.1"/>
    </source>
</evidence>
<dbReference type="Gene3D" id="3.90.550.10">
    <property type="entry name" value="Spore Coat Polysaccharide Biosynthesis Protein SpsA, Chain A"/>
    <property type="match status" value="1"/>
</dbReference>
<evidence type="ECO:0000313" key="4">
    <source>
        <dbReference type="Proteomes" id="UP000198915"/>
    </source>
</evidence>
<dbReference type="SUPFAM" id="SSF48452">
    <property type="entry name" value="TPR-like"/>
    <property type="match status" value="1"/>
</dbReference>
<feature type="domain" description="Glycosyltransferase 2-like" evidence="2">
    <location>
        <begin position="23"/>
        <end position="142"/>
    </location>
</feature>
<dbReference type="AlphaFoldDB" id="A0A1I4CGA9"/>
<dbReference type="PANTHER" id="PTHR43630:SF2">
    <property type="entry name" value="GLYCOSYLTRANSFERASE"/>
    <property type="match status" value="1"/>
</dbReference>
<dbReference type="SMART" id="SM00028">
    <property type="entry name" value="TPR"/>
    <property type="match status" value="3"/>
</dbReference>
<dbReference type="CDD" id="cd02511">
    <property type="entry name" value="Beta4Glucosyltransferase"/>
    <property type="match status" value="1"/>
</dbReference>
<sequence>MSYNHYLTFGVGRLTMDKKIKLSICMIVKDEEKNLGRCLVSMRSLISRPDVELIIVDTGSTDKTIEIAQRYTPAVYFHEWNGNFSDMRNISISYAKGEWLFIIDADEELQDPEKLGLLLDRPELPQFNTVVIRVKNFISSDYSVFVVNKSERLFRNNEFCYQGSVHNQPQFQAPILFITDVFIKHYGYNSDDAELMEKKFKRTSELLINELKRDPDNIYYHFQLSRTYSMHDDLKEAFDEATYAYALLKEKDAKTQAKYIYVFNEFVRTACLLGKFEEAIEVCLKGLSINQNYIDLQYYLALCYEKLGNEVLAYESRIQFLNLHNKFTQDGFEDNGLIELYKLDDYSKGEVLFKIAHFHYNKGEIEKSEEYLQNVDDYEPKVRLYTRVLIDGKKYTRLREYYDSLPEERKDRFIADLEMHRNALDKQAQDQLALAFMEGKEIYNKFNKVRAADPDRAWVEAKQFLSEHNMDELPLLYSDVFASLLLNTIILWQELKKLKSSTIRNIVKQLYDDAGNRNALSELILNIKIRPDDYQGNRIYISTAYVLIVAALELHKTKIVEAQPEFRRIFEGYVEKGINYIQYLYQMERIRLIYKTVENTEEQFFMLMYLYDQAIQAKNRKVAIKYMGEATSFYPVMSPFLKQKAKELTIELQKENIIWDIETVSKQGHVNDNGEGSLTVLHGAIEIANQMNHLVTGLKNQNVNARSLNYYPSYLSYQNDYALDLSEIKDEQRKQQEQEAIFEKAMDCFNVFHFHYGTSMLPGLADLPLLRQAGKKVVMHHWGSDVRMESIAKKLNPFIQVKNQNEEQIKRLLSYLGEQIDHCFVADAELYEYVKDYYKNVSFVRQAIDTTVYQPSEDFVPRNIKPTIVHAPTSPEFKGTKYILQAIENLKIKYDFTFTLVQNTSHEEAKKIYQHADIIVDQILGGSHGLLSLEAMAMGKPVICYLTDFMKEFYPQELPIVSASPETIEARIEMLLKDFELRKELGVRGRKYVETYHDLNKVSSALKDIYLHGE</sequence>
<dbReference type="SUPFAM" id="SSF53756">
    <property type="entry name" value="UDP-Glycosyltransferase/glycogen phosphorylase"/>
    <property type="match status" value="1"/>
</dbReference>
<protein>
    <submittedName>
        <fullName evidence="3">Glycosyltransferase involved in cell wall bisynthesis</fullName>
    </submittedName>
</protein>
<organism evidence="3 4">
    <name type="scientific">Brevibacillus centrosporus</name>
    <dbReference type="NCBI Taxonomy" id="54910"/>
    <lineage>
        <taxon>Bacteria</taxon>
        <taxon>Bacillati</taxon>
        <taxon>Bacillota</taxon>
        <taxon>Bacilli</taxon>
        <taxon>Bacillales</taxon>
        <taxon>Paenibacillaceae</taxon>
        <taxon>Brevibacillus</taxon>
    </lineage>
</organism>